<sequence>MEFSNDQLALASTTWKILWLELNHTDQERFDKVRLPTQELLDELSSKPPPTFICLAGEPFMSPDNEDGVAVKIFFVGPNNRVAYLGTLLDPLAHALDRQKRIIRLLEIDPESAIRLAITDPRALVPDPIGYRIRADSDVLDTDTATRAVKKFLVNRAPKLVKCAIEWLPNQEGIELVERIKAQAKAQYELGL</sequence>
<dbReference type="AlphaFoldDB" id="A0A1G2I3B2"/>
<proteinExistence type="predicted"/>
<accession>A0A1G2I3B2</accession>
<dbReference type="Proteomes" id="UP000178820">
    <property type="component" value="Unassembled WGS sequence"/>
</dbReference>
<gene>
    <name evidence="1" type="ORF">A3D44_01230</name>
</gene>
<dbReference type="EMBL" id="MHOT01000013">
    <property type="protein sequence ID" value="OGZ69296.1"/>
    <property type="molecule type" value="Genomic_DNA"/>
</dbReference>
<name>A0A1G2I3B2_9BACT</name>
<evidence type="ECO:0000313" key="2">
    <source>
        <dbReference type="Proteomes" id="UP000178820"/>
    </source>
</evidence>
<comment type="caution">
    <text evidence="1">The sequence shown here is derived from an EMBL/GenBank/DDBJ whole genome shotgun (WGS) entry which is preliminary data.</text>
</comment>
<reference evidence="1 2" key="1">
    <citation type="journal article" date="2016" name="Nat. Commun.">
        <title>Thousands of microbial genomes shed light on interconnected biogeochemical processes in an aquifer system.</title>
        <authorList>
            <person name="Anantharaman K."/>
            <person name="Brown C.T."/>
            <person name="Hug L.A."/>
            <person name="Sharon I."/>
            <person name="Castelle C.J."/>
            <person name="Probst A.J."/>
            <person name="Thomas B.C."/>
            <person name="Singh A."/>
            <person name="Wilkins M.J."/>
            <person name="Karaoz U."/>
            <person name="Brodie E.L."/>
            <person name="Williams K.H."/>
            <person name="Hubbard S.S."/>
            <person name="Banfield J.F."/>
        </authorList>
    </citation>
    <scope>NUCLEOTIDE SEQUENCE [LARGE SCALE GENOMIC DNA]</scope>
</reference>
<evidence type="ECO:0000313" key="1">
    <source>
        <dbReference type="EMBL" id="OGZ69296.1"/>
    </source>
</evidence>
<protein>
    <submittedName>
        <fullName evidence="1">Uncharacterized protein</fullName>
    </submittedName>
</protein>
<organism evidence="1 2">
    <name type="scientific">Candidatus Staskawiczbacteria bacterium RIFCSPHIGHO2_02_FULL_42_22</name>
    <dbReference type="NCBI Taxonomy" id="1802207"/>
    <lineage>
        <taxon>Bacteria</taxon>
        <taxon>Candidatus Staskawicziibacteriota</taxon>
    </lineage>
</organism>